<feature type="region of interest" description="Disordered" evidence="1">
    <location>
        <begin position="301"/>
        <end position="333"/>
    </location>
</feature>
<proteinExistence type="predicted"/>
<dbReference type="Proteomes" id="UP001362999">
    <property type="component" value="Unassembled WGS sequence"/>
</dbReference>
<evidence type="ECO:0000256" key="1">
    <source>
        <dbReference type="SAM" id="MobiDB-lite"/>
    </source>
</evidence>
<protein>
    <recommendedName>
        <fullName evidence="6">Autophagy-related protein 27</fullName>
    </recommendedName>
</protein>
<feature type="signal peptide" evidence="3">
    <location>
        <begin position="1"/>
        <end position="16"/>
    </location>
</feature>
<reference evidence="4 5" key="1">
    <citation type="journal article" date="2024" name="J Genomics">
        <title>Draft genome sequencing and assembly of Favolaschia claudopus CIRM-BRFM 2984 isolated from oak limbs.</title>
        <authorList>
            <person name="Navarro D."/>
            <person name="Drula E."/>
            <person name="Chaduli D."/>
            <person name="Cazenave R."/>
            <person name="Ahrendt S."/>
            <person name="Wang J."/>
            <person name="Lipzen A."/>
            <person name="Daum C."/>
            <person name="Barry K."/>
            <person name="Grigoriev I.V."/>
            <person name="Favel A."/>
            <person name="Rosso M.N."/>
            <person name="Martin F."/>
        </authorList>
    </citation>
    <scope>NUCLEOTIDE SEQUENCE [LARGE SCALE GENOMIC DNA]</scope>
    <source>
        <strain evidence="4 5">CIRM-BRFM 2984</strain>
    </source>
</reference>
<feature type="compositionally biased region" description="Polar residues" evidence="1">
    <location>
        <begin position="324"/>
        <end position="333"/>
    </location>
</feature>
<evidence type="ECO:0000313" key="5">
    <source>
        <dbReference type="Proteomes" id="UP001362999"/>
    </source>
</evidence>
<evidence type="ECO:0000256" key="3">
    <source>
        <dbReference type="SAM" id="SignalP"/>
    </source>
</evidence>
<keyword evidence="3" id="KW-0732">Signal</keyword>
<feature type="compositionally biased region" description="Acidic residues" evidence="1">
    <location>
        <begin position="188"/>
        <end position="202"/>
    </location>
</feature>
<evidence type="ECO:0000256" key="2">
    <source>
        <dbReference type="SAM" id="Phobius"/>
    </source>
</evidence>
<dbReference type="EMBL" id="JAWWNJ010000007">
    <property type="protein sequence ID" value="KAK7052513.1"/>
    <property type="molecule type" value="Genomic_DNA"/>
</dbReference>
<feature type="chain" id="PRO_5043552986" description="Autophagy-related protein 27" evidence="3">
    <location>
        <begin position="17"/>
        <end position="333"/>
    </location>
</feature>
<dbReference type="AlphaFoldDB" id="A0AAW0DLQ6"/>
<keyword evidence="5" id="KW-1185">Reference proteome</keyword>
<name>A0AAW0DLQ6_9AGAR</name>
<gene>
    <name evidence="4" type="ORF">R3P38DRAFT_2860752</name>
</gene>
<keyword evidence="2" id="KW-0812">Transmembrane</keyword>
<feature type="region of interest" description="Disordered" evidence="1">
    <location>
        <begin position="175"/>
        <end position="207"/>
    </location>
</feature>
<sequence length="333" mass="36628">MMLFLFTAAVAAAATALPGDTRNAPIVLDSTEICRFRTGSGAYDLCPIFGGSAIEWPLLVKGEDGGEHWLQLYTKSRSLDDGCPSGSDLCLISRASGQTSRTFGAVVPVIYARESTEFIRPADGGVELRFICDPQIERGEPMISQATASDNSNVQYLSWRTRIACRIGGHESPQSLHAFDAPAPSGQDSEDPSENNEGEDLLESDRQRKSRRSTAIVFAVVSIVIISISIISYRYPDHLNLFFSTRIKPLLHRLSPENLPRFSLPHSLKPAGESRLLRWAQEDLELDEDIMVNGSDAYYESDDLGDESIPLRPSPRKGGRSVKNYGSATSPFW</sequence>
<feature type="transmembrane region" description="Helical" evidence="2">
    <location>
        <begin position="215"/>
        <end position="236"/>
    </location>
</feature>
<evidence type="ECO:0008006" key="6">
    <source>
        <dbReference type="Google" id="ProtNLM"/>
    </source>
</evidence>
<accession>A0AAW0DLQ6</accession>
<evidence type="ECO:0000313" key="4">
    <source>
        <dbReference type="EMBL" id="KAK7052513.1"/>
    </source>
</evidence>
<organism evidence="4 5">
    <name type="scientific">Favolaschia claudopus</name>
    <dbReference type="NCBI Taxonomy" id="2862362"/>
    <lineage>
        <taxon>Eukaryota</taxon>
        <taxon>Fungi</taxon>
        <taxon>Dikarya</taxon>
        <taxon>Basidiomycota</taxon>
        <taxon>Agaricomycotina</taxon>
        <taxon>Agaricomycetes</taxon>
        <taxon>Agaricomycetidae</taxon>
        <taxon>Agaricales</taxon>
        <taxon>Marasmiineae</taxon>
        <taxon>Mycenaceae</taxon>
        <taxon>Favolaschia</taxon>
    </lineage>
</organism>
<keyword evidence="2" id="KW-1133">Transmembrane helix</keyword>
<keyword evidence="2" id="KW-0472">Membrane</keyword>
<comment type="caution">
    <text evidence="4">The sequence shown here is derived from an EMBL/GenBank/DDBJ whole genome shotgun (WGS) entry which is preliminary data.</text>
</comment>